<comment type="caution">
    <text evidence="1">The sequence shown here is derived from an EMBL/GenBank/DDBJ whole genome shotgun (WGS) entry which is preliminary data.</text>
</comment>
<dbReference type="AlphaFoldDB" id="A0A533QFU6"/>
<organism evidence="1 2">
    <name type="scientific">Candidatus Jettenia ecosi</name>
    <dbReference type="NCBI Taxonomy" id="2494326"/>
    <lineage>
        <taxon>Bacteria</taxon>
        <taxon>Pseudomonadati</taxon>
        <taxon>Planctomycetota</taxon>
        <taxon>Candidatus Brocadiia</taxon>
        <taxon>Candidatus Brocadiales</taxon>
        <taxon>Candidatus Brocadiaceae</taxon>
        <taxon>Candidatus Jettenia</taxon>
    </lineage>
</organism>
<accession>A0A533QFU6</accession>
<evidence type="ECO:0000313" key="2">
    <source>
        <dbReference type="Proteomes" id="UP000319783"/>
    </source>
</evidence>
<evidence type="ECO:0000313" key="1">
    <source>
        <dbReference type="EMBL" id="TLD43667.1"/>
    </source>
</evidence>
<protein>
    <submittedName>
        <fullName evidence="1">Uncharacterized protein</fullName>
    </submittedName>
</protein>
<dbReference type="EMBL" id="SULG01000001">
    <property type="protein sequence ID" value="TLD43667.1"/>
    <property type="molecule type" value="Genomic_DNA"/>
</dbReference>
<sequence length="246" mass="28268">MEVMRSKLISVTLPFMCLLGIGLFINNNLSAKEALEDGIIGLTKAEVNEKFGKPTYLYCEEEPFRRYAMVTPEEENILRAQFLYDVSVHDFYYLKRNGSNCEFRFYYGEDTIDGQKVWRVKEYFIKFLDGPVSLGKVVDLVPEFKPAYGKAKVYQERLINLNNIRLTFVTPEINELSKHIGSRFVDLDKDIKDWSLSYDVILCDNEPEKVSANSMVKEVIVSVDGEYRIGKTAHAFGTKLIANPLQ</sequence>
<name>A0A533QFU6_9BACT</name>
<reference evidence="1 2" key="1">
    <citation type="submission" date="2019-04" db="EMBL/GenBank/DDBJ databases">
        <title>Genome of a novel bacterium Candidatus Jettenia ecosi reconstructed from metagenome of an anammox bioreactor.</title>
        <authorList>
            <person name="Mardanov A.V."/>
            <person name="Beletsky A.V."/>
            <person name="Ravin N.V."/>
            <person name="Botchkova E.A."/>
            <person name="Litti Y.V."/>
            <person name="Nozhevnikova A.N."/>
        </authorList>
    </citation>
    <scope>NUCLEOTIDE SEQUENCE [LARGE SCALE GENOMIC DNA]</scope>
    <source>
        <strain evidence="1">J2</strain>
    </source>
</reference>
<proteinExistence type="predicted"/>
<gene>
    <name evidence="1" type="ORF">JETT_0098</name>
</gene>
<dbReference type="Proteomes" id="UP000319783">
    <property type="component" value="Unassembled WGS sequence"/>
</dbReference>